<name>A0ABR2XAA0_9PEZI</name>
<dbReference type="Proteomes" id="UP001465668">
    <property type="component" value="Unassembled WGS sequence"/>
</dbReference>
<evidence type="ECO:0000313" key="1">
    <source>
        <dbReference type="EMBL" id="KAK9770646.1"/>
    </source>
</evidence>
<protein>
    <submittedName>
        <fullName evidence="1">Uncharacterized protein</fullName>
    </submittedName>
</protein>
<accession>A0ABR2XAA0</accession>
<keyword evidence="2" id="KW-1185">Reference proteome</keyword>
<organism evidence="1 2">
    <name type="scientific">Seiridium cardinale</name>
    <dbReference type="NCBI Taxonomy" id="138064"/>
    <lineage>
        <taxon>Eukaryota</taxon>
        <taxon>Fungi</taxon>
        <taxon>Dikarya</taxon>
        <taxon>Ascomycota</taxon>
        <taxon>Pezizomycotina</taxon>
        <taxon>Sordariomycetes</taxon>
        <taxon>Xylariomycetidae</taxon>
        <taxon>Amphisphaeriales</taxon>
        <taxon>Sporocadaceae</taxon>
        <taxon>Seiridium</taxon>
    </lineage>
</organism>
<proteinExistence type="predicted"/>
<comment type="caution">
    <text evidence="1">The sequence shown here is derived from an EMBL/GenBank/DDBJ whole genome shotgun (WGS) entry which is preliminary data.</text>
</comment>
<evidence type="ECO:0000313" key="2">
    <source>
        <dbReference type="Proteomes" id="UP001465668"/>
    </source>
</evidence>
<dbReference type="EMBL" id="JARVKM010000088">
    <property type="protein sequence ID" value="KAK9770646.1"/>
    <property type="molecule type" value="Genomic_DNA"/>
</dbReference>
<reference evidence="1 2" key="1">
    <citation type="submission" date="2024-02" db="EMBL/GenBank/DDBJ databases">
        <title>First draft genome assembly of two strains of Seiridium cardinale.</title>
        <authorList>
            <person name="Emiliani G."/>
            <person name="Scali E."/>
        </authorList>
    </citation>
    <scope>NUCLEOTIDE SEQUENCE [LARGE SCALE GENOMIC DNA]</scope>
    <source>
        <strain evidence="1 2">BM-138-000479</strain>
    </source>
</reference>
<gene>
    <name evidence="1" type="ORF">SCAR479_12631</name>
</gene>
<sequence length="271" mass="30163">MAARNEQSDRSDVTSGHNVEAMSRPAPLVIFPYEPLPPDMVTGVKGILSYSFVGTFNAEFLTQSATEFISSNADADIAALAKVIRKFLDFSEEDFNFESSVYNRGSTPIPCWLCVRMWLPTDELTAPHWHRDGRGFPCACHGPNIPHSKYAISLSGPSTRVLRASAYLDDVVDSIDRKYRLNRSYLAEKLQGCDEILVEKGQIIRFSYGQDDSPVHSGPECKDGDRVFASVLFGSETEIRSVCKRRGIQYGAARIQSLKDRGARRASQKTI</sequence>